<dbReference type="InterPro" id="IPR020845">
    <property type="entry name" value="AMP-binding_CS"/>
</dbReference>
<feature type="transmembrane region" description="Helical" evidence="5">
    <location>
        <begin position="1155"/>
        <end position="1174"/>
    </location>
</feature>
<evidence type="ECO:0000256" key="1">
    <source>
        <dbReference type="ARBA" id="ARBA00022450"/>
    </source>
</evidence>
<evidence type="ECO:0000256" key="3">
    <source>
        <dbReference type="ARBA" id="ARBA00022598"/>
    </source>
</evidence>
<feature type="transmembrane region" description="Helical" evidence="5">
    <location>
        <begin position="1267"/>
        <end position="1290"/>
    </location>
</feature>
<protein>
    <submittedName>
        <fullName evidence="7">Linear gramicidin synthase subunit C</fullName>
    </submittedName>
</protein>
<feature type="transmembrane region" description="Helical" evidence="5">
    <location>
        <begin position="1181"/>
        <end position="1198"/>
    </location>
</feature>
<dbReference type="PANTHER" id="PTHR45527:SF11">
    <property type="entry name" value="NONRIBOSOMAL PEPTIDE SYNTHETASE 5"/>
    <property type="match status" value="1"/>
</dbReference>
<proteinExistence type="inferred from homology"/>
<feature type="transmembrane region" description="Helical" evidence="5">
    <location>
        <begin position="1340"/>
        <end position="1357"/>
    </location>
</feature>
<evidence type="ECO:0000256" key="5">
    <source>
        <dbReference type="SAM" id="Phobius"/>
    </source>
</evidence>
<dbReference type="InterPro" id="IPR000873">
    <property type="entry name" value="AMP-dep_synth/lig_dom"/>
</dbReference>
<dbReference type="Gene3D" id="3.30.300.30">
    <property type="match status" value="2"/>
</dbReference>
<dbReference type="InterPro" id="IPR010071">
    <property type="entry name" value="AA_adenyl_dom"/>
</dbReference>
<dbReference type="EMBL" id="LUEZ02000052">
    <property type="protein sequence ID" value="RDB22261.1"/>
    <property type="molecule type" value="Genomic_DNA"/>
</dbReference>
<dbReference type="Gene3D" id="3.40.50.12780">
    <property type="entry name" value="N-terminal domain of ligase-like"/>
    <property type="match status" value="2"/>
</dbReference>
<feature type="domain" description="AMP-dependent synthetase/ligase" evidence="6">
    <location>
        <begin position="561"/>
        <end position="894"/>
    </location>
</feature>
<gene>
    <name evidence="7" type="primary">lgrC_1</name>
    <name evidence="7" type="ORF">Hypma_010596</name>
</gene>
<dbReference type="GO" id="GO:0016874">
    <property type="term" value="F:ligase activity"/>
    <property type="evidence" value="ECO:0007669"/>
    <property type="project" value="UniProtKB-KW"/>
</dbReference>
<dbReference type="GO" id="GO:0044550">
    <property type="term" value="P:secondary metabolite biosynthetic process"/>
    <property type="evidence" value="ECO:0007669"/>
    <property type="project" value="TreeGrafter"/>
</dbReference>
<dbReference type="FunFam" id="3.40.50.980:FF:000001">
    <property type="entry name" value="Non-ribosomal peptide synthetase"/>
    <property type="match status" value="2"/>
</dbReference>
<reference evidence="7" key="1">
    <citation type="submission" date="2018-04" db="EMBL/GenBank/DDBJ databases">
        <title>Whole genome sequencing of Hypsizygus marmoreus.</title>
        <authorList>
            <person name="Choi I.-G."/>
            <person name="Min B."/>
            <person name="Kim J.-G."/>
            <person name="Kim S."/>
            <person name="Oh Y.-L."/>
            <person name="Kong W.-S."/>
            <person name="Park H."/>
            <person name="Jeong J."/>
            <person name="Song E.-S."/>
        </authorList>
    </citation>
    <scope>NUCLEOTIDE SEQUENCE [LARGE SCALE GENOMIC DNA]</scope>
    <source>
        <strain evidence="7">51987-8</strain>
    </source>
</reference>
<keyword evidence="5" id="KW-1133">Transmembrane helix</keyword>
<dbReference type="GO" id="GO:0043041">
    <property type="term" value="P:amino acid activation for nonribosomal peptide biosynthetic process"/>
    <property type="evidence" value="ECO:0007669"/>
    <property type="project" value="TreeGrafter"/>
</dbReference>
<evidence type="ECO:0000259" key="6">
    <source>
        <dbReference type="Pfam" id="PF00501"/>
    </source>
</evidence>
<dbReference type="Pfam" id="PF00501">
    <property type="entry name" value="AMP-binding"/>
    <property type="match status" value="2"/>
</dbReference>
<dbReference type="InterPro" id="IPR039261">
    <property type="entry name" value="FNR_nucleotide-bd"/>
</dbReference>
<feature type="transmembrane region" description="Helical" evidence="5">
    <location>
        <begin position="1234"/>
        <end position="1255"/>
    </location>
</feature>
<dbReference type="InterPro" id="IPR042099">
    <property type="entry name" value="ANL_N_sf"/>
</dbReference>
<comment type="similarity">
    <text evidence="4">Belongs to the NRP synthetase family.</text>
</comment>
<keyword evidence="5" id="KW-0472">Membrane</keyword>
<dbReference type="SUPFAM" id="SSF56801">
    <property type="entry name" value="Acetyl-CoA synthetase-like"/>
    <property type="match status" value="2"/>
</dbReference>
<evidence type="ECO:0000256" key="4">
    <source>
        <dbReference type="ARBA" id="ARBA00029454"/>
    </source>
</evidence>
<keyword evidence="8" id="KW-1185">Reference proteome</keyword>
<keyword evidence="1" id="KW-0596">Phosphopantetheine</keyword>
<keyword evidence="3" id="KW-0436">Ligase</keyword>
<accession>A0A369JJ76</accession>
<dbReference type="NCBIfam" id="TIGR01733">
    <property type="entry name" value="AA-adenyl-dom"/>
    <property type="match status" value="2"/>
</dbReference>
<evidence type="ECO:0000256" key="2">
    <source>
        <dbReference type="ARBA" id="ARBA00022553"/>
    </source>
</evidence>
<dbReference type="Proteomes" id="UP000076154">
    <property type="component" value="Unassembled WGS sequence"/>
</dbReference>
<dbReference type="SUPFAM" id="SSF52343">
    <property type="entry name" value="Ferredoxin reductase-like, C-terminal NADP-linked domain"/>
    <property type="match status" value="1"/>
</dbReference>
<dbReference type="GO" id="GO:0005737">
    <property type="term" value="C:cytoplasm"/>
    <property type="evidence" value="ECO:0007669"/>
    <property type="project" value="TreeGrafter"/>
</dbReference>
<feature type="transmembrane region" description="Helical" evidence="5">
    <location>
        <begin position="1302"/>
        <end position="1320"/>
    </location>
</feature>
<evidence type="ECO:0000313" key="7">
    <source>
        <dbReference type="EMBL" id="RDB22261.1"/>
    </source>
</evidence>
<feature type="domain" description="AMP-dependent synthetase/ligase" evidence="6">
    <location>
        <begin position="42"/>
        <end position="375"/>
    </location>
</feature>
<comment type="caution">
    <text evidence="7">The sequence shown here is derived from an EMBL/GenBank/DDBJ whole genome shotgun (WGS) entry which is preliminary data.</text>
</comment>
<dbReference type="PANTHER" id="PTHR45527">
    <property type="entry name" value="NONRIBOSOMAL PEPTIDE SYNTHETASE"/>
    <property type="match status" value="1"/>
</dbReference>
<dbReference type="OrthoDB" id="408177at2759"/>
<evidence type="ECO:0000313" key="8">
    <source>
        <dbReference type="Proteomes" id="UP000076154"/>
    </source>
</evidence>
<dbReference type="GO" id="GO:0031177">
    <property type="term" value="F:phosphopantetheine binding"/>
    <property type="evidence" value="ECO:0007669"/>
    <property type="project" value="TreeGrafter"/>
</dbReference>
<organism evidence="7 8">
    <name type="scientific">Hypsizygus marmoreus</name>
    <name type="common">White beech mushroom</name>
    <name type="synonym">Agaricus marmoreus</name>
    <dbReference type="NCBI Taxonomy" id="39966"/>
    <lineage>
        <taxon>Eukaryota</taxon>
        <taxon>Fungi</taxon>
        <taxon>Dikarya</taxon>
        <taxon>Basidiomycota</taxon>
        <taxon>Agaricomycotina</taxon>
        <taxon>Agaricomycetes</taxon>
        <taxon>Agaricomycetidae</taxon>
        <taxon>Agaricales</taxon>
        <taxon>Tricholomatineae</taxon>
        <taxon>Lyophyllaceae</taxon>
        <taxon>Hypsizygus</taxon>
    </lineage>
</organism>
<name>A0A369JJ76_HYPMA</name>
<keyword evidence="5" id="KW-0812">Transmembrane</keyword>
<dbReference type="InterPro" id="IPR045851">
    <property type="entry name" value="AMP-bd_C_sf"/>
</dbReference>
<sequence length="1563" mass="170439">MAPKVFKQDLLQALPAADRQLFSHFGLGETVDQPFETVHQAFEHHARQHPYTIAVEDFEKKIAYAELDRQASCLAAHLRSKGVDPGSRVCLLVERSIWLVVGIMGVLKAGGAYVPLDGNVVADKTLNYALKDSGSAIALVQRKFIHRVGEMPVLCLEDTICEDPYSTHCLRPDNLATSSDSCYIIYTSGTTGLPKGVDVMHKNVTNLVCMEPGNLKMKHGTRVSQLMNISFDMAQWEILGSMANGSTLCLRGKTSKEWRAVMKTVDVVIATPSMLAPHEPADNPTIKVVAVAGEPCPKALADKWAKTTAFYNCCGPTEITIVNTMHLHKPGKTLGIGGPTPNNTVYVLDEQMNPVKIGEMGVMWAGGAGITRGYLNLPDKTSEKYMRDPFLADGSMMFNTGDLGRWLPDGDLEHLGRVDHQVKVKGFRVELDGVAAAMETTPGVKVATAILIKGELWGFYAPSSASIDEVKAATAKVQPHYAVPTKYIKLEDFPKTSNGKSDKRALEKLALESLEKPPVPKAKTFKQDVLQHLSERDRDLFTKFGMGKTVKHAFECVHHAFEHHARSNPDMVAVEDFGNNISYAELDRQANCLANRLRASGVAPGSRVCLLVERSILMVVGIVAILKAGAGYVPLDGNVVANKTLDYALKDSGSSLVLVQRKFIHRIGGTPIVCLEESICDSPQSPHCIKPADTAKSTDSAYIIYTSGTTGLPKGVDVMHSNVTNLVCVTPGNLKMGPGVRVSQLMNISFDMAQWEILGSMANGSTLCLRGKTSKEWRAVMKTVDVVIATPSMLAPHDPAEHPNIKVVAVAGEPCPKALADNWAKTSSFYNCCGPTEITIVNTMHLHSPGADLGIGGPTPNNTAYVLDENAKPVKIGEMGVMWAGGAGITRGYLNLPDKTAEKYQLDPFLDDGSYMFNTGDLGRWLPDGDLEHLGRVDHQVKVKGFRVELDGVAAAMETTPGVKVATAILIDSELWGFYAPSNVSIEEVKAATSRVQPHYAIPTKYISLDKFPETANGKSDKRALEKLARDTLLAPAAPAPVQVAVVQTPLVQAPVDPTPIYETPINEKVPVMQEKEVQLASSRASITTVDSGTTVGTNTPTPAATLVSLPLEKKIEASSLEDQTHIWAGYEQDILPKKVHGHYLRNLRYQIFYLYRRLFGIVFIINLGIFISVAVKGANAMYIGQIVVGNLFGAILMRQDYVIDAFFCVFTSVPASWPLWIRATCARVYHIGGLHSGAGASGTLWLILFCVQATKEVIAGTGTTGATLTVTYVVLALLLTLLIFAHPVLRKKFHDNFEATHRFLGWSATALVWVQIILLTNDYRGAVPLGTALLHSAPLWLIVVATISLILPWVRLKKVPVRCEKLSNHAIRMYFNYDTPGGGSFVRLSDSPLTEWHSFATIPEPGKTGFSLVVSRAGDWTIRMIAKPPTHIWKRGIPTYGVMKIAPMFRRIVLVATGSGIGPCTPAILERKLPIRLLWTAPNLRDTFGDKLVDAILEANPEAVIYNTRQHGKPDMVKLTWRLVQEFKAEAVVIISNQALTERVVYGMVSRGIPAFGAIWDS</sequence>
<dbReference type="PROSITE" id="PS00455">
    <property type="entry name" value="AMP_BINDING"/>
    <property type="match status" value="2"/>
</dbReference>
<dbReference type="InParanoid" id="A0A369JJ76"/>
<keyword evidence="2" id="KW-0597">Phosphoprotein</keyword>
<feature type="transmembrane region" description="Helical" evidence="5">
    <location>
        <begin position="1204"/>
        <end position="1222"/>
    </location>
</feature>
<dbReference type="STRING" id="39966.A0A369JJ76"/>